<evidence type="ECO:0000313" key="1">
    <source>
        <dbReference type="EMBL" id="ABG31332.1"/>
    </source>
</evidence>
<sequence length="32" mass="3552">MRGIAQMRRIEGKAADVVTFSTDQSFMTVAHP</sequence>
<accession>Q169L1</accession>
<dbReference type="EMBL" id="CP000362">
    <property type="protein sequence ID" value="ABG31332.1"/>
    <property type="molecule type" value="Genomic_DNA"/>
</dbReference>
<keyword evidence="2" id="KW-1185">Reference proteome</keyword>
<protein>
    <submittedName>
        <fullName evidence="1">Uncharacterized protein</fullName>
    </submittedName>
</protein>
<dbReference type="KEGG" id="rde:RD1_1710"/>
<organism evidence="1 2">
    <name type="scientific">Roseobacter denitrificans (strain ATCC 33942 / OCh 114)</name>
    <name type="common">Erythrobacter sp. (strain OCh 114)</name>
    <name type="synonym">Roseobacter denitrificans</name>
    <dbReference type="NCBI Taxonomy" id="375451"/>
    <lineage>
        <taxon>Bacteria</taxon>
        <taxon>Pseudomonadati</taxon>
        <taxon>Pseudomonadota</taxon>
        <taxon>Alphaproteobacteria</taxon>
        <taxon>Rhodobacterales</taxon>
        <taxon>Roseobacteraceae</taxon>
        <taxon>Roseobacter</taxon>
    </lineage>
</organism>
<gene>
    <name evidence="1" type="ordered locus">RD1_1710</name>
</gene>
<dbReference type="STRING" id="375451.RD1_1710"/>
<dbReference type="Proteomes" id="UP000007029">
    <property type="component" value="Chromosome"/>
</dbReference>
<reference evidence="1 2" key="1">
    <citation type="journal article" date="2007" name="J. Bacteriol.">
        <title>The complete genome sequence of Roseobacter denitrificans reveals a mixotrophic rather than photosynthetic metabolism.</title>
        <authorList>
            <person name="Swingley W.D."/>
            <person name="Sadekar S."/>
            <person name="Mastrian S.D."/>
            <person name="Matthies H.J."/>
            <person name="Hao J."/>
            <person name="Ramos H."/>
            <person name="Acharya C.R."/>
            <person name="Conrad A.L."/>
            <person name="Taylor H.L."/>
            <person name="Dejesa L.C."/>
            <person name="Shah M.K."/>
            <person name="O'huallachain M.E."/>
            <person name="Lince M.T."/>
            <person name="Blankenship R.E."/>
            <person name="Beatty J.T."/>
            <person name="Touchman J.W."/>
        </authorList>
    </citation>
    <scope>NUCLEOTIDE SEQUENCE [LARGE SCALE GENOMIC DNA]</scope>
    <source>
        <strain evidence="2">ATCC 33942 / OCh 114</strain>
    </source>
</reference>
<name>Q169L1_ROSDO</name>
<dbReference type="AlphaFoldDB" id="Q169L1"/>
<dbReference type="HOGENOM" id="CLU_3391118_0_0_5"/>
<proteinExistence type="predicted"/>
<evidence type="ECO:0000313" key="2">
    <source>
        <dbReference type="Proteomes" id="UP000007029"/>
    </source>
</evidence>